<dbReference type="AlphaFoldDB" id="A0AAE0HRZ1"/>
<comment type="caution">
    <text evidence="2">The sequence shown here is derived from an EMBL/GenBank/DDBJ whole genome shotgun (WGS) entry which is preliminary data.</text>
</comment>
<name>A0AAE0HRZ1_9PEZI</name>
<dbReference type="EMBL" id="JAUEPN010000001">
    <property type="protein sequence ID" value="KAK3301364.1"/>
    <property type="molecule type" value="Genomic_DNA"/>
</dbReference>
<reference evidence="2" key="1">
    <citation type="journal article" date="2023" name="Mol. Phylogenet. Evol.">
        <title>Genome-scale phylogeny and comparative genomics of the fungal order Sordariales.</title>
        <authorList>
            <person name="Hensen N."/>
            <person name="Bonometti L."/>
            <person name="Westerberg I."/>
            <person name="Brannstrom I.O."/>
            <person name="Guillou S."/>
            <person name="Cros-Aarteil S."/>
            <person name="Calhoun S."/>
            <person name="Haridas S."/>
            <person name="Kuo A."/>
            <person name="Mondo S."/>
            <person name="Pangilinan J."/>
            <person name="Riley R."/>
            <person name="LaButti K."/>
            <person name="Andreopoulos B."/>
            <person name="Lipzen A."/>
            <person name="Chen C."/>
            <person name="Yan M."/>
            <person name="Daum C."/>
            <person name="Ng V."/>
            <person name="Clum A."/>
            <person name="Steindorff A."/>
            <person name="Ohm R.A."/>
            <person name="Martin F."/>
            <person name="Silar P."/>
            <person name="Natvig D.O."/>
            <person name="Lalanne C."/>
            <person name="Gautier V."/>
            <person name="Ament-Velasquez S.L."/>
            <person name="Kruys A."/>
            <person name="Hutchinson M.I."/>
            <person name="Powell A.J."/>
            <person name="Barry K."/>
            <person name="Miller A.N."/>
            <person name="Grigoriev I.V."/>
            <person name="Debuchy R."/>
            <person name="Gladieux P."/>
            <person name="Hiltunen Thoren M."/>
            <person name="Johannesson H."/>
        </authorList>
    </citation>
    <scope>NUCLEOTIDE SEQUENCE</scope>
    <source>
        <strain evidence="2">CBS 168.71</strain>
    </source>
</reference>
<dbReference type="RefSeq" id="XP_062664878.1">
    <property type="nucleotide sequence ID" value="XM_062802944.1"/>
</dbReference>
<accession>A0AAE0HRZ1</accession>
<dbReference type="Proteomes" id="UP001278766">
    <property type="component" value="Unassembled WGS sequence"/>
</dbReference>
<evidence type="ECO:0000256" key="1">
    <source>
        <dbReference type="SAM" id="MobiDB-lite"/>
    </source>
</evidence>
<proteinExistence type="predicted"/>
<gene>
    <name evidence="2" type="ORF">B0H64DRAFT_383321</name>
</gene>
<dbReference type="GeneID" id="87839892"/>
<evidence type="ECO:0000313" key="3">
    <source>
        <dbReference type="Proteomes" id="UP001278766"/>
    </source>
</evidence>
<protein>
    <submittedName>
        <fullName evidence="2">Uncharacterized protein</fullName>
    </submittedName>
</protein>
<feature type="region of interest" description="Disordered" evidence="1">
    <location>
        <begin position="80"/>
        <end position="113"/>
    </location>
</feature>
<reference evidence="2" key="2">
    <citation type="submission" date="2023-06" db="EMBL/GenBank/DDBJ databases">
        <authorList>
            <consortium name="Lawrence Berkeley National Laboratory"/>
            <person name="Haridas S."/>
            <person name="Hensen N."/>
            <person name="Bonometti L."/>
            <person name="Westerberg I."/>
            <person name="Brannstrom I.O."/>
            <person name="Guillou S."/>
            <person name="Cros-Aarteil S."/>
            <person name="Calhoun S."/>
            <person name="Kuo A."/>
            <person name="Mondo S."/>
            <person name="Pangilinan J."/>
            <person name="Riley R."/>
            <person name="Labutti K."/>
            <person name="Andreopoulos B."/>
            <person name="Lipzen A."/>
            <person name="Chen C."/>
            <person name="Yanf M."/>
            <person name="Daum C."/>
            <person name="Ng V."/>
            <person name="Clum A."/>
            <person name="Steindorff A."/>
            <person name="Ohm R."/>
            <person name="Martin F."/>
            <person name="Silar P."/>
            <person name="Natvig D."/>
            <person name="Lalanne C."/>
            <person name="Gautier V."/>
            <person name="Ament-Velasquez S.L."/>
            <person name="Kruys A."/>
            <person name="Hutchinson M.I."/>
            <person name="Powell A.J."/>
            <person name="Barry K."/>
            <person name="Miller A.N."/>
            <person name="Grigoriev I.V."/>
            <person name="Debuchy R."/>
            <person name="Gladieux P."/>
            <person name="Thoren M.H."/>
            <person name="Johannesson H."/>
        </authorList>
    </citation>
    <scope>NUCLEOTIDE SEQUENCE</scope>
    <source>
        <strain evidence="2">CBS 168.71</strain>
    </source>
</reference>
<organism evidence="2 3">
    <name type="scientific">Chaetomium fimeti</name>
    <dbReference type="NCBI Taxonomy" id="1854472"/>
    <lineage>
        <taxon>Eukaryota</taxon>
        <taxon>Fungi</taxon>
        <taxon>Dikarya</taxon>
        <taxon>Ascomycota</taxon>
        <taxon>Pezizomycotina</taxon>
        <taxon>Sordariomycetes</taxon>
        <taxon>Sordariomycetidae</taxon>
        <taxon>Sordariales</taxon>
        <taxon>Chaetomiaceae</taxon>
        <taxon>Chaetomium</taxon>
    </lineage>
</organism>
<keyword evidence="3" id="KW-1185">Reference proteome</keyword>
<evidence type="ECO:0000313" key="2">
    <source>
        <dbReference type="EMBL" id="KAK3301364.1"/>
    </source>
</evidence>
<sequence length="351" mass="39144">MASVVAKCTPAFPPPPPLPPTTLQPGSRCMEAFPPGFRCWEGSRARSAACPTCSCGPDLLPFRDRADLIDSRRAGIWAEPDRTDRQTRALPERGVAPGASGGSLPTRSSNAERGKFTHTKRNCRDHRVVSILFFPGFDSGGMAWHGMQVVTLKSAQETRPDARQGKAGMVRRCVCARVCVRVRKPVRCPDYLCYVSSRRRPRHRLYYSYYIIKPGSRPSNAWPSRSVTGSGRAWRNHQTWLRFFCAPRRGAWTRLGEGAQAIGDTLFFPSLSPGLRSVRQRQRASQWLAWEGRPDRNSPELIGEKEGHLIIILRRGGGHSTHASTEYTAFELRPHQSTTPHPPSILIGLPL</sequence>
<feature type="compositionally biased region" description="Basic and acidic residues" evidence="1">
    <location>
        <begin position="80"/>
        <end position="91"/>
    </location>
</feature>